<dbReference type="GO" id="GO:0008199">
    <property type="term" value="F:ferric iron binding"/>
    <property type="evidence" value="ECO:0007669"/>
    <property type="project" value="InterPro"/>
</dbReference>
<evidence type="ECO:0000259" key="1">
    <source>
        <dbReference type="Pfam" id="PF00775"/>
    </source>
</evidence>
<accession>A0A142JS16</accession>
<dbReference type="PANTHER" id="PTHR34315">
    <property type="match status" value="1"/>
</dbReference>
<evidence type="ECO:0000313" key="2">
    <source>
        <dbReference type="EMBL" id="AMR80878.1"/>
    </source>
</evidence>
<proteinExistence type="predicted"/>
<dbReference type="SUPFAM" id="SSF49482">
    <property type="entry name" value="Aromatic compound dioxygenase"/>
    <property type="match status" value="1"/>
</dbReference>
<name>A0A142JS16_9BURK</name>
<sequence>MTTGPAPDAGAPADPDAARRRFLRDLGLLAAAGIAPGTAAAATPAACLLTPAATEGPFYLDDALVRADIRDGRPGQPLRLRIRVVDAGRGCAPVPGALVSIWHCDAQGHYSGEGRSEGRTDRQARFLRGVQPADRDGVATFTSIYPGWYAPRAIHIHFKVLLGSAEALTSQLYFSDALNREVLGSHPAYRAHGVPARATVQDPIAGPRPNLVEVRQAADAAGMLEGRFTVGIARA</sequence>
<gene>
    <name evidence="2" type="ORF">A2G96_23935</name>
</gene>
<keyword evidence="2" id="KW-0560">Oxidoreductase</keyword>
<evidence type="ECO:0000313" key="3">
    <source>
        <dbReference type="Proteomes" id="UP000075238"/>
    </source>
</evidence>
<dbReference type="InterPro" id="IPR006311">
    <property type="entry name" value="TAT_signal"/>
</dbReference>
<protein>
    <submittedName>
        <fullName evidence="2">Protocatechuate 3,4-dioxygenase</fullName>
    </submittedName>
</protein>
<dbReference type="PROSITE" id="PS51318">
    <property type="entry name" value="TAT"/>
    <property type="match status" value="1"/>
</dbReference>
<dbReference type="Proteomes" id="UP000075238">
    <property type="component" value="Chromosome 2"/>
</dbReference>
<dbReference type="STRING" id="1796606.A2G96_23935"/>
<dbReference type="CDD" id="cd03457">
    <property type="entry name" value="intradiol_dioxygenase_like"/>
    <property type="match status" value="1"/>
</dbReference>
<feature type="domain" description="Intradiol ring-cleavage dioxygenases" evidence="1">
    <location>
        <begin position="61"/>
        <end position="175"/>
    </location>
</feature>
<dbReference type="GO" id="GO:0016702">
    <property type="term" value="F:oxidoreductase activity, acting on single donors with incorporation of molecular oxygen, incorporation of two atoms of oxygen"/>
    <property type="evidence" value="ECO:0007669"/>
    <property type="project" value="InterPro"/>
</dbReference>
<reference evidence="2 3" key="1">
    <citation type="submission" date="2016-03" db="EMBL/GenBank/DDBJ databases">
        <title>Complete genome sequence of a novel chlorpyrifos degrading bacterium, Cupriavidus nantongensis sp. X1.</title>
        <authorList>
            <person name="Fang L."/>
        </authorList>
    </citation>
    <scope>NUCLEOTIDE SEQUENCE [LARGE SCALE GENOMIC DNA]</scope>
    <source>
        <strain evidence="2 3">X1</strain>
    </source>
</reference>
<keyword evidence="3" id="KW-1185">Reference proteome</keyword>
<dbReference type="AlphaFoldDB" id="A0A142JS16"/>
<keyword evidence="2" id="KW-0223">Dioxygenase</keyword>
<dbReference type="Gene3D" id="2.60.130.10">
    <property type="entry name" value="Aromatic compound dioxygenase"/>
    <property type="match status" value="1"/>
</dbReference>
<dbReference type="KEGG" id="cnan:A2G96_23935"/>
<dbReference type="InterPro" id="IPR000627">
    <property type="entry name" value="Intradiol_dOase_C"/>
</dbReference>
<dbReference type="EMBL" id="CP014845">
    <property type="protein sequence ID" value="AMR80878.1"/>
    <property type="molecule type" value="Genomic_DNA"/>
</dbReference>
<dbReference type="Pfam" id="PF00775">
    <property type="entry name" value="Dioxygenase_C"/>
    <property type="match status" value="1"/>
</dbReference>
<dbReference type="InterPro" id="IPR015889">
    <property type="entry name" value="Intradiol_dOase_core"/>
</dbReference>
<dbReference type="RefSeq" id="WP_062802702.1">
    <property type="nucleotide sequence ID" value="NZ_CP014845.1"/>
</dbReference>
<organism evidence="2 3">
    <name type="scientific">Cupriavidus nantongensis</name>
    <dbReference type="NCBI Taxonomy" id="1796606"/>
    <lineage>
        <taxon>Bacteria</taxon>
        <taxon>Pseudomonadati</taxon>
        <taxon>Pseudomonadota</taxon>
        <taxon>Betaproteobacteria</taxon>
        <taxon>Burkholderiales</taxon>
        <taxon>Burkholderiaceae</taxon>
        <taxon>Cupriavidus</taxon>
    </lineage>
</organism>
<dbReference type="PANTHER" id="PTHR34315:SF1">
    <property type="entry name" value="INTRADIOL RING-CLEAVAGE DIOXYGENASES DOMAIN-CONTAINING PROTEIN-RELATED"/>
    <property type="match status" value="1"/>
</dbReference>
<dbReference type="OrthoDB" id="9805815at2"/>